<evidence type="ECO:0000313" key="1">
    <source>
        <dbReference type="EMBL" id="GGN50399.1"/>
    </source>
</evidence>
<accession>A0A918CZ47</accession>
<name>A0A918CZ47_9BACI</name>
<keyword evidence="2" id="KW-1185">Reference proteome</keyword>
<dbReference type="EMBL" id="BMOS01000002">
    <property type="protein sequence ID" value="GGN50399.1"/>
    <property type="molecule type" value="Genomic_DNA"/>
</dbReference>
<dbReference type="AlphaFoldDB" id="A0A918CZ47"/>
<evidence type="ECO:0000313" key="2">
    <source>
        <dbReference type="Proteomes" id="UP000624041"/>
    </source>
</evidence>
<proteinExistence type="predicted"/>
<comment type="caution">
    <text evidence="1">The sequence shown here is derived from an EMBL/GenBank/DDBJ whole genome shotgun (WGS) entry which is preliminary data.</text>
</comment>
<organism evidence="1 2">
    <name type="scientific">Oceanobacillus indicireducens</name>
    <dbReference type="NCBI Taxonomy" id="1004261"/>
    <lineage>
        <taxon>Bacteria</taxon>
        <taxon>Bacillati</taxon>
        <taxon>Bacillota</taxon>
        <taxon>Bacilli</taxon>
        <taxon>Bacillales</taxon>
        <taxon>Bacillaceae</taxon>
        <taxon>Oceanobacillus</taxon>
    </lineage>
</organism>
<reference evidence="1" key="2">
    <citation type="submission" date="2020-09" db="EMBL/GenBank/DDBJ databases">
        <authorList>
            <person name="Sun Q."/>
            <person name="Ohkuma M."/>
        </authorList>
    </citation>
    <scope>NUCLEOTIDE SEQUENCE</scope>
    <source>
        <strain evidence="1">JCM 17251</strain>
    </source>
</reference>
<dbReference type="Proteomes" id="UP000624041">
    <property type="component" value="Unassembled WGS sequence"/>
</dbReference>
<protein>
    <submittedName>
        <fullName evidence="1">Uncharacterized protein</fullName>
    </submittedName>
</protein>
<reference evidence="1" key="1">
    <citation type="journal article" date="2014" name="Int. J. Syst. Evol. Microbiol.">
        <title>Complete genome sequence of Corynebacterium casei LMG S-19264T (=DSM 44701T), isolated from a smear-ripened cheese.</title>
        <authorList>
            <consortium name="US DOE Joint Genome Institute (JGI-PGF)"/>
            <person name="Walter F."/>
            <person name="Albersmeier A."/>
            <person name="Kalinowski J."/>
            <person name="Ruckert C."/>
        </authorList>
    </citation>
    <scope>NUCLEOTIDE SEQUENCE</scope>
    <source>
        <strain evidence="1">JCM 17251</strain>
    </source>
</reference>
<gene>
    <name evidence="1" type="ORF">GCM10007971_03920</name>
</gene>
<sequence length="53" mass="6378">MEEYNQFCLNTEIVLGRALEQRELEFLSWLYNRYLEEQQLGAASRPHKSEQES</sequence>